<keyword evidence="3" id="KW-1185">Reference proteome</keyword>
<evidence type="ECO:0000313" key="2">
    <source>
        <dbReference type="EMBL" id="KAG1897342.1"/>
    </source>
</evidence>
<evidence type="ECO:0000256" key="1">
    <source>
        <dbReference type="SAM" id="MobiDB-lite"/>
    </source>
</evidence>
<dbReference type="RefSeq" id="XP_041222918.1">
    <property type="nucleotide sequence ID" value="XM_041367547.1"/>
</dbReference>
<dbReference type="GeneID" id="64661845"/>
<dbReference type="Proteomes" id="UP001195769">
    <property type="component" value="Unassembled WGS sequence"/>
</dbReference>
<name>A0AAD4HI46_9AGAM</name>
<protein>
    <recommendedName>
        <fullName evidence="4">C2H2-type domain-containing protein</fullName>
    </recommendedName>
</protein>
<evidence type="ECO:0000313" key="3">
    <source>
        <dbReference type="Proteomes" id="UP001195769"/>
    </source>
</evidence>
<gene>
    <name evidence="2" type="ORF">F5891DRAFT_1192045</name>
</gene>
<dbReference type="AlphaFoldDB" id="A0AAD4HI46"/>
<evidence type="ECO:0008006" key="4">
    <source>
        <dbReference type="Google" id="ProtNLM"/>
    </source>
</evidence>
<sequence length="206" mass="22886">MDSSTPMLQSPSSSQSWQVPNQQPTGLVLQSCLQCLDRLDSLERRMHEEIQDMRSRFRNILDNYQSNVTMTDSDGCDSIVESQAGLDGRNAIAHRGLSLRGTSDSVHEPAMQPLQDMDFKERVPSSSSARPDAELPVPVVQASQAKGKVKCTRDGCSTHLNKDNLARHINEVHEGKIRAVCPSCGQGFKRPNLMREHVLRTECGRS</sequence>
<reference evidence="2" key="1">
    <citation type="journal article" date="2020" name="New Phytol.">
        <title>Comparative genomics reveals dynamic genome evolution in host specialist ectomycorrhizal fungi.</title>
        <authorList>
            <person name="Lofgren L.A."/>
            <person name="Nguyen N.H."/>
            <person name="Vilgalys R."/>
            <person name="Ruytinx J."/>
            <person name="Liao H.L."/>
            <person name="Branco S."/>
            <person name="Kuo A."/>
            <person name="LaButti K."/>
            <person name="Lipzen A."/>
            <person name="Andreopoulos W."/>
            <person name="Pangilinan J."/>
            <person name="Riley R."/>
            <person name="Hundley H."/>
            <person name="Na H."/>
            <person name="Barry K."/>
            <person name="Grigoriev I.V."/>
            <person name="Stajich J.E."/>
            <person name="Kennedy P.G."/>
        </authorList>
    </citation>
    <scope>NUCLEOTIDE SEQUENCE</scope>
    <source>
        <strain evidence="2">FC203</strain>
    </source>
</reference>
<proteinExistence type="predicted"/>
<dbReference type="EMBL" id="JABBWK010000047">
    <property type="protein sequence ID" value="KAG1897342.1"/>
    <property type="molecule type" value="Genomic_DNA"/>
</dbReference>
<feature type="region of interest" description="Disordered" evidence="1">
    <location>
        <begin position="1"/>
        <end position="22"/>
    </location>
</feature>
<accession>A0AAD4HI46</accession>
<comment type="caution">
    <text evidence="2">The sequence shown here is derived from an EMBL/GenBank/DDBJ whole genome shotgun (WGS) entry which is preliminary data.</text>
</comment>
<dbReference type="Gene3D" id="3.30.160.60">
    <property type="entry name" value="Classic Zinc Finger"/>
    <property type="match status" value="1"/>
</dbReference>
<organism evidence="2 3">
    <name type="scientific">Suillus fuscotomentosus</name>
    <dbReference type="NCBI Taxonomy" id="1912939"/>
    <lineage>
        <taxon>Eukaryota</taxon>
        <taxon>Fungi</taxon>
        <taxon>Dikarya</taxon>
        <taxon>Basidiomycota</taxon>
        <taxon>Agaricomycotina</taxon>
        <taxon>Agaricomycetes</taxon>
        <taxon>Agaricomycetidae</taxon>
        <taxon>Boletales</taxon>
        <taxon>Suillineae</taxon>
        <taxon>Suillaceae</taxon>
        <taxon>Suillus</taxon>
    </lineage>
</organism>